<dbReference type="EMBL" id="CAACVI010000049">
    <property type="protein sequence ID" value="VEN75086.1"/>
    <property type="molecule type" value="Genomic_DNA"/>
</dbReference>
<dbReference type="PANTHER" id="PTHR11060">
    <property type="entry name" value="PROTEIN MEMO1"/>
    <property type="match status" value="1"/>
</dbReference>
<dbReference type="CDD" id="cd07361">
    <property type="entry name" value="MEMO_like"/>
    <property type="match status" value="1"/>
</dbReference>
<dbReference type="Gene3D" id="3.40.830.10">
    <property type="entry name" value="LigB-like"/>
    <property type="match status" value="1"/>
</dbReference>
<evidence type="ECO:0000313" key="2">
    <source>
        <dbReference type="EMBL" id="VEN75086.1"/>
    </source>
</evidence>
<evidence type="ECO:0000256" key="1">
    <source>
        <dbReference type="ARBA" id="ARBA00006315"/>
    </source>
</evidence>
<dbReference type="AlphaFoldDB" id="A0A484HKZ2"/>
<accession>A0A484HKZ2</accession>
<organism evidence="2">
    <name type="scientific">uncultured Desulfobacteraceae bacterium</name>
    <dbReference type="NCBI Taxonomy" id="218296"/>
    <lineage>
        <taxon>Bacteria</taxon>
        <taxon>Pseudomonadati</taxon>
        <taxon>Thermodesulfobacteriota</taxon>
        <taxon>Desulfobacteria</taxon>
        <taxon>Desulfobacterales</taxon>
        <taxon>Desulfobacteraceae</taxon>
        <taxon>environmental samples</taxon>
    </lineage>
</organism>
<name>A0A484HKZ2_9BACT</name>
<dbReference type="InterPro" id="IPR002737">
    <property type="entry name" value="MEMO1_fam"/>
</dbReference>
<proteinExistence type="inferred from homology"/>
<comment type="similarity">
    <text evidence="1">Belongs to the MEMO1 family.</text>
</comment>
<dbReference type="Pfam" id="PF01875">
    <property type="entry name" value="Memo"/>
    <property type="match status" value="1"/>
</dbReference>
<gene>
    <name evidence="2" type="ORF">EPICR_60073</name>
</gene>
<protein>
    <submittedName>
        <fullName evidence="2">AmmeMemoRadiSam system protein B</fullName>
    </submittedName>
</protein>
<dbReference type="NCBIfam" id="TIGR04336">
    <property type="entry name" value="AmmeMemoSam_B"/>
    <property type="match status" value="1"/>
</dbReference>
<reference evidence="2" key="1">
    <citation type="submission" date="2019-01" db="EMBL/GenBank/DDBJ databases">
        <authorList>
            <consortium name="Genoscope - CEA"/>
            <person name="William W."/>
        </authorList>
    </citation>
    <scope>NUCLEOTIDE SEQUENCE</scope>
    <source>
        <strain evidence="2">CR-1</strain>
    </source>
</reference>
<sequence>MKTRKAHFRGTWYPGDARECEREIDAFLSAGRADDFPGETHVGAVAPHAGWVFSGGPACRAVKRLSGDKTDLVILFGTHLHPGSRPRIMTRGAWETPFGDIRVHEEFASGMMDLFDFDVEMCEGDSFDPPPDNTLEVLLPFVKYFFKDAAVAVAGAPPAPVSIDMGKAAAEICRDMGLAARVLGSTDLTHYGRSYGFLPAGTGKKAVQWARDENDRRVIDAILDMKPREVIDEALKRQNACCAGAAAAAMAASKGLGAFRARLLEYASSHDAQPGDSFVGYAGIVFAAQDKTDA</sequence>
<dbReference type="PANTHER" id="PTHR11060:SF0">
    <property type="entry name" value="PROTEIN MEMO1"/>
    <property type="match status" value="1"/>
</dbReference>